<dbReference type="Proteomes" id="UP000663828">
    <property type="component" value="Unassembled WGS sequence"/>
</dbReference>
<gene>
    <name evidence="2" type="ORF">XAT740_LOCUS1343</name>
</gene>
<keyword evidence="3" id="KW-1185">Reference proteome</keyword>
<comment type="caution">
    <text evidence="2">The sequence shown here is derived from an EMBL/GenBank/DDBJ whole genome shotgun (WGS) entry which is preliminary data.</text>
</comment>
<evidence type="ECO:0000313" key="3">
    <source>
        <dbReference type="Proteomes" id="UP000663828"/>
    </source>
</evidence>
<accession>A0A813QM11</accession>
<protein>
    <submittedName>
        <fullName evidence="2">Uncharacterized protein</fullName>
    </submittedName>
</protein>
<dbReference type="EMBL" id="CAJNOR010000041">
    <property type="protein sequence ID" value="CAF0768910.1"/>
    <property type="molecule type" value="Genomic_DNA"/>
</dbReference>
<evidence type="ECO:0000313" key="2">
    <source>
        <dbReference type="EMBL" id="CAF0768910.1"/>
    </source>
</evidence>
<reference evidence="2" key="1">
    <citation type="submission" date="2021-02" db="EMBL/GenBank/DDBJ databases">
        <authorList>
            <person name="Nowell W R."/>
        </authorList>
    </citation>
    <scope>NUCLEOTIDE SEQUENCE</scope>
</reference>
<proteinExistence type="predicted"/>
<name>A0A813QM11_ADIRI</name>
<evidence type="ECO:0000256" key="1">
    <source>
        <dbReference type="SAM" id="MobiDB-lite"/>
    </source>
</evidence>
<feature type="compositionally biased region" description="Polar residues" evidence="1">
    <location>
        <begin position="64"/>
        <end position="73"/>
    </location>
</feature>
<feature type="region of interest" description="Disordered" evidence="1">
    <location>
        <begin position="64"/>
        <end position="131"/>
    </location>
</feature>
<organism evidence="2 3">
    <name type="scientific">Adineta ricciae</name>
    <name type="common">Rotifer</name>
    <dbReference type="NCBI Taxonomy" id="249248"/>
    <lineage>
        <taxon>Eukaryota</taxon>
        <taxon>Metazoa</taxon>
        <taxon>Spiralia</taxon>
        <taxon>Gnathifera</taxon>
        <taxon>Rotifera</taxon>
        <taxon>Eurotatoria</taxon>
        <taxon>Bdelloidea</taxon>
        <taxon>Adinetida</taxon>
        <taxon>Adinetidae</taxon>
        <taxon>Adineta</taxon>
    </lineage>
</organism>
<feature type="compositionally biased region" description="Polar residues" evidence="1">
    <location>
        <begin position="80"/>
        <end position="131"/>
    </location>
</feature>
<dbReference type="AlphaFoldDB" id="A0A813QM11"/>
<sequence length="131" mass="14671">MNVALSTNIQQNPHNKNNLMSSSIPNLTAAECRQSEELNNHVMNCLSFQTTRCTSEFVRKQLQHTIQGRQKPTSGKELTGATQQKMMTPPNIDSSQKGTYFRSQLSSPISTPPLQTNLRSQQHPQQGKTTM</sequence>
<feature type="region of interest" description="Disordered" evidence="1">
    <location>
        <begin position="1"/>
        <end position="22"/>
    </location>
</feature>